<sequence>MIMLGFSGMPYPDNWGLAAPSTADLANGKPKACLIASAKLAYKSTTSTILSCVWSVLSFVFVIVNSFQLPG</sequence>
<evidence type="ECO:0000313" key="2">
    <source>
        <dbReference type="Proteomes" id="UP000654345"/>
    </source>
</evidence>
<accession>A0ABQ3V8R5</accession>
<evidence type="ECO:0000313" key="1">
    <source>
        <dbReference type="EMBL" id="GHO60927.1"/>
    </source>
</evidence>
<protein>
    <submittedName>
        <fullName evidence="1">Uncharacterized protein</fullName>
    </submittedName>
</protein>
<reference evidence="1 2" key="1">
    <citation type="journal article" date="2021" name="Int. J. Syst. Evol. Microbiol.">
        <title>Reticulibacter mediterranei gen. nov., sp. nov., within the new family Reticulibacteraceae fam. nov., and Ktedonospora formicarum gen. nov., sp. nov., Ktedonobacter robiniae sp. nov., Dictyobacter formicarum sp. nov. and Dictyobacter arantiisoli sp. nov., belonging to the class Ktedonobacteria.</title>
        <authorList>
            <person name="Yabe S."/>
            <person name="Zheng Y."/>
            <person name="Wang C.M."/>
            <person name="Sakai Y."/>
            <person name="Abe K."/>
            <person name="Yokota A."/>
            <person name="Donadio S."/>
            <person name="Cavaletti L."/>
            <person name="Monciardini P."/>
        </authorList>
    </citation>
    <scope>NUCLEOTIDE SEQUENCE [LARGE SCALE GENOMIC DNA]</scope>
    <source>
        <strain evidence="1 2">SOSP1-30</strain>
    </source>
</reference>
<organism evidence="1 2">
    <name type="scientific">Ktedonobacter robiniae</name>
    <dbReference type="NCBI Taxonomy" id="2778365"/>
    <lineage>
        <taxon>Bacteria</taxon>
        <taxon>Bacillati</taxon>
        <taxon>Chloroflexota</taxon>
        <taxon>Ktedonobacteria</taxon>
        <taxon>Ktedonobacterales</taxon>
        <taxon>Ktedonobacteraceae</taxon>
        <taxon>Ktedonobacter</taxon>
    </lineage>
</organism>
<dbReference type="Proteomes" id="UP000654345">
    <property type="component" value="Unassembled WGS sequence"/>
</dbReference>
<comment type="caution">
    <text evidence="1">The sequence shown here is derived from an EMBL/GenBank/DDBJ whole genome shotgun (WGS) entry which is preliminary data.</text>
</comment>
<gene>
    <name evidence="1" type="ORF">KSB_94020</name>
</gene>
<proteinExistence type="predicted"/>
<name>A0ABQ3V8R5_9CHLR</name>
<dbReference type="EMBL" id="BNJG01000007">
    <property type="protein sequence ID" value="GHO60927.1"/>
    <property type="molecule type" value="Genomic_DNA"/>
</dbReference>
<keyword evidence="2" id="KW-1185">Reference proteome</keyword>